<accession>A0ABQ1XK77</accession>
<feature type="domain" description="Transposase IS110-like N-terminal" evidence="1">
    <location>
        <begin position="9"/>
        <end position="155"/>
    </location>
</feature>
<dbReference type="PANTHER" id="PTHR33055">
    <property type="entry name" value="TRANSPOSASE FOR INSERTION SEQUENCE ELEMENT IS1111A"/>
    <property type="match status" value="1"/>
</dbReference>
<evidence type="ECO:0000259" key="1">
    <source>
        <dbReference type="Pfam" id="PF01548"/>
    </source>
</evidence>
<dbReference type="RefSeq" id="WP_188810470.1">
    <property type="nucleotide sequence ID" value="NZ_BAAAWV010000001.1"/>
</dbReference>
<dbReference type="Proteomes" id="UP000596938">
    <property type="component" value="Unassembled WGS sequence"/>
</dbReference>
<dbReference type="PANTHER" id="PTHR33055:SF15">
    <property type="entry name" value="TRANSPOSASE-RELATED"/>
    <property type="match status" value="1"/>
</dbReference>
<dbReference type="InterPro" id="IPR047650">
    <property type="entry name" value="Transpos_IS110"/>
</dbReference>
<dbReference type="EMBL" id="BMKU01000005">
    <property type="protein sequence ID" value="GGG95913.1"/>
    <property type="molecule type" value="Genomic_DNA"/>
</dbReference>
<name>A0ABQ1XK77_9MICC</name>
<evidence type="ECO:0000313" key="3">
    <source>
        <dbReference type="EMBL" id="GGG95913.1"/>
    </source>
</evidence>
<protein>
    <submittedName>
        <fullName evidence="3">IS110 family transposase</fullName>
    </submittedName>
</protein>
<gene>
    <name evidence="3" type="ORF">GCM10011577_18770</name>
</gene>
<evidence type="ECO:0000259" key="2">
    <source>
        <dbReference type="Pfam" id="PF02371"/>
    </source>
</evidence>
<feature type="domain" description="Transposase IS116/IS110/IS902 C-terminal" evidence="2">
    <location>
        <begin position="253"/>
        <end position="334"/>
    </location>
</feature>
<evidence type="ECO:0000313" key="4">
    <source>
        <dbReference type="Proteomes" id="UP000596938"/>
    </source>
</evidence>
<sequence>MDVLYERCAGLDVSKRDAKACVRVATGGKITQTTTTWTSMTNQVHELAQYLLTERVGLIVIEATGDYWRQFYFILEEAGLNVQLVNARDARNLPGRKTDVSDAAWLAQLGAHGLVRSCFVPPADIRRIRDLTRARTAITDERSREIQRLEKMLEGSGIKLSSVATDITGASGRAMLEALIRGEDDPETLASLAKARMRTKIPQLIEALTGRFNDHHAFMAKLFLDRIDAQTADLERVEARLEALITPFAPARELLSGIPGISNRIAEVIIAETGADMAVFATSGHLVSWAGTAPGANESAGKAKPTGTRPGNRYLKRALGTAALSVSRSQSTYLGAKYRRIKSRRGPMKALVAIQHSMLTTIWHMLTNGEIYTDPGPDYFIRQRPAQTQIRAIHQLEALGYTVTLEPRPAA</sequence>
<dbReference type="Pfam" id="PF02371">
    <property type="entry name" value="Transposase_20"/>
    <property type="match status" value="1"/>
</dbReference>
<comment type="caution">
    <text evidence="3">The sequence shown here is derived from an EMBL/GenBank/DDBJ whole genome shotgun (WGS) entry which is preliminary data.</text>
</comment>
<dbReference type="InterPro" id="IPR002525">
    <property type="entry name" value="Transp_IS110-like_N"/>
</dbReference>
<proteinExistence type="predicted"/>
<organism evidence="3 4">
    <name type="scientific">Pseudarthrobacter polychromogenes</name>
    <dbReference type="NCBI Taxonomy" id="1676"/>
    <lineage>
        <taxon>Bacteria</taxon>
        <taxon>Bacillati</taxon>
        <taxon>Actinomycetota</taxon>
        <taxon>Actinomycetes</taxon>
        <taxon>Micrococcales</taxon>
        <taxon>Micrococcaceae</taxon>
        <taxon>Pseudarthrobacter</taxon>
    </lineage>
</organism>
<dbReference type="InterPro" id="IPR003346">
    <property type="entry name" value="Transposase_20"/>
</dbReference>
<keyword evidence="4" id="KW-1185">Reference proteome</keyword>
<dbReference type="Pfam" id="PF01548">
    <property type="entry name" value="DEDD_Tnp_IS110"/>
    <property type="match status" value="1"/>
</dbReference>
<dbReference type="NCBIfam" id="NF033542">
    <property type="entry name" value="transpos_IS110"/>
    <property type="match status" value="1"/>
</dbReference>
<reference evidence="4" key="1">
    <citation type="journal article" date="2019" name="Int. J. Syst. Evol. Microbiol.">
        <title>The Global Catalogue of Microorganisms (GCM) 10K type strain sequencing project: providing services to taxonomists for standard genome sequencing and annotation.</title>
        <authorList>
            <consortium name="The Broad Institute Genomics Platform"/>
            <consortium name="The Broad Institute Genome Sequencing Center for Infectious Disease"/>
            <person name="Wu L."/>
            <person name="Ma J."/>
        </authorList>
    </citation>
    <scope>NUCLEOTIDE SEQUENCE [LARGE SCALE GENOMIC DNA]</scope>
    <source>
        <strain evidence="4">CGMCC 1.1927</strain>
    </source>
</reference>